<evidence type="ECO:0000313" key="2">
    <source>
        <dbReference type="Proteomes" id="UP000267096"/>
    </source>
</evidence>
<reference evidence="1 2" key="2">
    <citation type="submission" date="2018-11" db="EMBL/GenBank/DDBJ databases">
        <authorList>
            <consortium name="Pathogen Informatics"/>
        </authorList>
    </citation>
    <scope>NUCLEOTIDE SEQUENCE [LARGE SCALE GENOMIC DNA]</scope>
</reference>
<keyword evidence="2" id="KW-1185">Reference proteome</keyword>
<evidence type="ECO:0000313" key="1">
    <source>
        <dbReference type="EMBL" id="VDK28026.1"/>
    </source>
</evidence>
<protein>
    <submittedName>
        <fullName evidence="3">Secreted protein</fullName>
    </submittedName>
</protein>
<dbReference type="Proteomes" id="UP000267096">
    <property type="component" value="Unassembled WGS sequence"/>
</dbReference>
<name>A0A0M3JHK5_ANISI</name>
<gene>
    <name evidence="1" type="ORF">ASIM_LOCUS6889</name>
</gene>
<reference evidence="3" key="1">
    <citation type="submission" date="2017-02" db="UniProtKB">
        <authorList>
            <consortium name="WormBaseParasite"/>
        </authorList>
    </citation>
    <scope>IDENTIFICATION</scope>
</reference>
<dbReference type="WBParaSite" id="ASIM_0000711901-mRNA-1">
    <property type="protein sequence ID" value="ASIM_0000711901-mRNA-1"/>
    <property type="gene ID" value="ASIM_0000711901"/>
</dbReference>
<dbReference type="EMBL" id="UYRR01015720">
    <property type="protein sequence ID" value="VDK28026.1"/>
    <property type="molecule type" value="Genomic_DNA"/>
</dbReference>
<sequence>MVWKGEVIKPIDSIELLLFIWVIAQLVCCPSKVNYHARIYFKVEVSDVKTSAGNAATCQVDIVKQE</sequence>
<accession>A0A0M3JHK5</accession>
<organism evidence="3">
    <name type="scientific">Anisakis simplex</name>
    <name type="common">Herring worm</name>
    <dbReference type="NCBI Taxonomy" id="6269"/>
    <lineage>
        <taxon>Eukaryota</taxon>
        <taxon>Metazoa</taxon>
        <taxon>Ecdysozoa</taxon>
        <taxon>Nematoda</taxon>
        <taxon>Chromadorea</taxon>
        <taxon>Rhabditida</taxon>
        <taxon>Spirurina</taxon>
        <taxon>Ascaridomorpha</taxon>
        <taxon>Ascaridoidea</taxon>
        <taxon>Anisakidae</taxon>
        <taxon>Anisakis</taxon>
        <taxon>Anisakis simplex complex</taxon>
    </lineage>
</organism>
<proteinExistence type="predicted"/>
<dbReference type="AlphaFoldDB" id="A0A0M3JHK5"/>
<evidence type="ECO:0000313" key="3">
    <source>
        <dbReference type="WBParaSite" id="ASIM_0000711901-mRNA-1"/>
    </source>
</evidence>